<feature type="compositionally biased region" description="Polar residues" evidence="1">
    <location>
        <begin position="50"/>
        <end position="61"/>
    </location>
</feature>
<sequence>MFFKNLCPSTKIYFLENGIKTRAQALEKARSIENLLIQLDEEDTLKEPTVQKSSTSNTIVTKVTKPESKQGV</sequence>
<dbReference type="VEuPathDB" id="MicrosporidiaDB:A0H76_1308"/>
<feature type="region of interest" description="Disordered" evidence="1">
    <location>
        <begin position="47"/>
        <end position="72"/>
    </location>
</feature>
<dbReference type="AlphaFoldDB" id="A0A1X0QKR8"/>
<protein>
    <submittedName>
        <fullName evidence="2">Uncharacterized protein</fullName>
    </submittedName>
</protein>
<dbReference type="EMBL" id="LTAI01000029">
    <property type="protein sequence ID" value="ORE00363.1"/>
    <property type="molecule type" value="Genomic_DNA"/>
</dbReference>
<evidence type="ECO:0000256" key="1">
    <source>
        <dbReference type="SAM" id="MobiDB-lite"/>
    </source>
</evidence>
<comment type="caution">
    <text evidence="2">The sequence shown here is derived from an EMBL/GenBank/DDBJ whole genome shotgun (WGS) entry which is preliminary data.</text>
</comment>
<reference evidence="2 3" key="1">
    <citation type="journal article" date="2017" name="Environ. Microbiol.">
        <title>Decay of the glycolytic pathway and adaptation to intranuclear parasitism within Enterocytozoonidae microsporidia.</title>
        <authorList>
            <person name="Wiredu Boakye D."/>
            <person name="Jaroenlak P."/>
            <person name="Prachumwat A."/>
            <person name="Williams T.A."/>
            <person name="Bateman K.S."/>
            <person name="Itsathitphaisarn O."/>
            <person name="Sritunyalucksana K."/>
            <person name="Paszkiewicz K.H."/>
            <person name="Moore K.A."/>
            <person name="Stentiford G.D."/>
            <person name="Williams B.A."/>
        </authorList>
    </citation>
    <scope>NUCLEOTIDE SEQUENCE [LARGE SCALE GENOMIC DNA]</scope>
    <source>
        <strain evidence="3">canceri</strain>
    </source>
</reference>
<evidence type="ECO:0000313" key="3">
    <source>
        <dbReference type="Proteomes" id="UP000192501"/>
    </source>
</evidence>
<evidence type="ECO:0000313" key="2">
    <source>
        <dbReference type="EMBL" id="ORE00363.1"/>
    </source>
</evidence>
<dbReference type="Proteomes" id="UP000192501">
    <property type="component" value="Unassembled WGS sequence"/>
</dbReference>
<proteinExistence type="predicted"/>
<accession>A0A1X0QKR8</accession>
<name>A0A1X0QKR8_9MICR</name>
<organism evidence="2 3">
    <name type="scientific">Hepatospora eriocheir</name>
    <dbReference type="NCBI Taxonomy" id="1081669"/>
    <lineage>
        <taxon>Eukaryota</taxon>
        <taxon>Fungi</taxon>
        <taxon>Fungi incertae sedis</taxon>
        <taxon>Microsporidia</taxon>
        <taxon>Hepatosporidae</taxon>
        <taxon>Hepatospora</taxon>
    </lineage>
</organism>
<gene>
    <name evidence="2" type="ORF">A0H76_1308</name>
</gene>
<dbReference type="VEuPathDB" id="MicrosporidiaDB:HERIO_1926"/>